<keyword evidence="5" id="KW-0804">Transcription</keyword>
<evidence type="ECO:0000256" key="4">
    <source>
        <dbReference type="ARBA" id="ARBA00023125"/>
    </source>
</evidence>
<dbReference type="Gene3D" id="1.10.1740.10">
    <property type="match status" value="1"/>
</dbReference>
<dbReference type="Gene3D" id="1.10.10.10">
    <property type="entry name" value="Winged helix-like DNA-binding domain superfamily/Winged helix DNA-binding domain"/>
    <property type="match status" value="1"/>
</dbReference>
<evidence type="ECO:0000256" key="3">
    <source>
        <dbReference type="ARBA" id="ARBA00023082"/>
    </source>
</evidence>
<evidence type="ECO:0000259" key="6">
    <source>
        <dbReference type="Pfam" id="PF04542"/>
    </source>
</evidence>
<dbReference type="InterPro" id="IPR007627">
    <property type="entry name" value="RNA_pol_sigma70_r2"/>
</dbReference>
<keyword evidence="4" id="KW-0238">DNA-binding</keyword>
<dbReference type="CDD" id="cd06171">
    <property type="entry name" value="Sigma70_r4"/>
    <property type="match status" value="1"/>
</dbReference>
<reference evidence="9" key="1">
    <citation type="journal article" date="2019" name="Int. J. Syst. Evol. Microbiol.">
        <title>The Global Catalogue of Microorganisms (GCM) 10K type strain sequencing project: providing services to taxonomists for standard genome sequencing and annotation.</title>
        <authorList>
            <consortium name="The Broad Institute Genomics Platform"/>
            <consortium name="The Broad Institute Genome Sequencing Center for Infectious Disease"/>
            <person name="Wu L."/>
            <person name="Ma J."/>
        </authorList>
    </citation>
    <scope>NUCLEOTIDE SEQUENCE [LARGE SCALE GENOMIC DNA]</scope>
    <source>
        <strain evidence="9">JCM 19125</strain>
    </source>
</reference>
<gene>
    <name evidence="8" type="ORF">GCM10025789_00440</name>
</gene>
<dbReference type="PANTHER" id="PTHR43133:SF50">
    <property type="entry name" value="ECF RNA POLYMERASE SIGMA FACTOR SIGM"/>
    <property type="match status" value="1"/>
</dbReference>
<evidence type="ECO:0000313" key="8">
    <source>
        <dbReference type="EMBL" id="GAA4888133.1"/>
    </source>
</evidence>
<sequence>MPTREELSGDFTDFANARLPDLVRIARALTGNPHAADDLVQTALEKAYRAWHRVHRTAPDAQFAYVRRILVNSSYDSWRRKVRLQNLIGRRVEPEDRAAQGPGPEDQAVSARTVDALLAPLTPRERQVLVLRCLADLSEADTARELGLAVGTIKSTTARALNKLRATVPTPIGV</sequence>
<evidence type="ECO:0000256" key="5">
    <source>
        <dbReference type="ARBA" id="ARBA00023163"/>
    </source>
</evidence>
<feature type="domain" description="RNA polymerase sigma factor 70 region 4 type 2" evidence="7">
    <location>
        <begin position="114"/>
        <end position="164"/>
    </location>
</feature>
<organism evidence="8 9">
    <name type="scientific">Tessaracoccus lubricantis</name>
    <dbReference type="NCBI Taxonomy" id="545543"/>
    <lineage>
        <taxon>Bacteria</taxon>
        <taxon>Bacillati</taxon>
        <taxon>Actinomycetota</taxon>
        <taxon>Actinomycetes</taxon>
        <taxon>Propionibacteriales</taxon>
        <taxon>Propionibacteriaceae</taxon>
        <taxon>Tessaracoccus</taxon>
    </lineage>
</organism>
<dbReference type="InterPro" id="IPR039425">
    <property type="entry name" value="RNA_pol_sigma-70-like"/>
</dbReference>
<evidence type="ECO:0000256" key="1">
    <source>
        <dbReference type="ARBA" id="ARBA00010641"/>
    </source>
</evidence>
<evidence type="ECO:0000313" key="9">
    <source>
        <dbReference type="Proteomes" id="UP001501521"/>
    </source>
</evidence>
<dbReference type="PANTHER" id="PTHR43133">
    <property type="entry name" value="RNA POLYMERASE ECF-TYPE SIGMA FACTO"/>
    <property type="match status" value="1"/>
</dbReference>
<comment type="similarity">
    <text evidence="1">Belongs to the sigma-70 factor family. ECF subfamily.</text>
</comment>
<feature type="domain" description="RNA polymerase sigma-70 region 2" evidence="6">
    <location>
        <begin position="17"/>
        <end position="83"/>
    </location>
</feature>
<dbReference type="Proteomes" id="UP001501521">
    <property type="component" value="Unassembled WGS sequence"/>
</dbReference>
<dbReference type="InterPro" id="IPR036388">
    <property type="entry name" value="WH-like_DNA-bd_sf"/>
</dbReference>
<evidence type="ECO:0000256" key="2">
    <source>
        <dbReference type="ARBA" id="ARBA00023015"/>
    </source>
</evidence>
<dbReference type="NCBIfam" id="TIGR02937">
    <property type="entry name" value="sigma70-ECF"/>
    <property type="match status" value="1"/>
</dbReference>
<dbReference type="InterPro" id="IPR014284">
    <property type="entry name" value="RNA_pol_sigma-70_dom"/>
</dbReference>
<dbReference type="InterPro" id="IPR013325">
    <property type="entry name" value="RNA_pol_sigma_r2"/>
</dbReference>
<protein>
    <submittedName>
        <fullName evidence="8">SigE family RNA polymerase sigma factor</fullName>
    </submittedName>
</protein>
<dbReference type="SUPFAM" id="SSF88946">
    <property type="entry name" value="Sigma2 domain of RNA polymerase sigma factors"/>
    <property type="match status" value="1"/>
</dbReference>
<dbReference type="InterPro" id="IPR013249">
    <property type="entry name" value="RNA_pol_sigma70_r4_t2"/>
</dbReference>
<comment type="caution">
    <text evidence="8">The sequence shown here is derived from an EMBL/GenBank/DDBJ whole genome shotgun (WGS) entry which is preliminary data.</text>
</comment>
<dbReference type="RefSeq" id="WP_345577220.1">
    <property type="nucleotide sequence ID" value="NZ_BAABLV010000001.1"/>
</dbReference>
<evidence type="ECO:0000259" key="7">
    <source>
        <dbReference type="Pfam" id="PF08281"/>
    </source>
</evidence>
<dbReference type="InterPro" id="IPR014325">
    <property type="entry name" value="RNA_pol_sigma-E_actinobac"/>
</dbReference>
<dbReference type="SUPFAM" id="SSF88659">
    <property type="entry name" value="Sigma3 and sigma4 domains of RNA polymerase sigma factors"/>
    <property type="match status" value="1"/>
</dbReference>
<keyword evidence="9" id="KW-1185">Reference proteome</keyword>
<dbReference type="Pfam" id="PF04542">
    <property type="entry name" value="Sigma70_r2"/>
    <property type="match status" value="1"/>
</dbReference>
<dbReference type="InterPro" id="IPR013324">
    <property type="entry name" value="RNA_pol_sigma_r3/r4-like"/>
</dbReference>
<name>A0ABP9EXH5_9ACTN</name>
<keyword evidence="2" id="KW-0805">Transcription regulation</keyword>
<keyword evidence="3" id="KW-0731">Sigma factor</keyword>
<dbReference type="NCBIfam" id="TIGR02983">
    <property type="entry name" value="SigE-fam_strep"/>
    <property type="match status" value="1"/>
</dbReference>
<dbReference type="EMBL" id="BAABLV010000001">
    <property type="protein sequence ID" value="GAA4888133.1"/>
    <property type="molecule type" value="Genomic_DNA"/>
</dbReference>
<proteinExistence type="inferred from homology"/>
<dbReference type="Pfam" id="PF08281">
    <property type="entry name" value="Sigma70_r4_2"/>
    <property type="match status" value="1"/>
</dbReference>
<accession>A0ABP9EXH5</accession>